<dbReference type="Pfam" id="PF13635">
    <property type="entry name" value="DUF4143"/>
    <property type="match status" value="1"/>
</dbReference>
<dbReference type="InterPro" id="IPR025420">
    <property type="entry name" value="DUF4143"/>
</dbReference>
<dbReference type="PANTHER" id="PTHR33295:SF7">
    <property type="entry name" value="ATPASE"/>
    <property type="match status" value="1"/>
</dbReference>
<dbReference type="SUPFAM" id="SSF52980">
    <property type="entry name" value="Restriction endonuclease-like"/>
    <property type="match status" value="1"/>
</dbReference>
<gene>
    <name evidence="3" type="ORF">H8876_08265</name>
</gene>
<dbReference type="InterPro" id="IPR041682">
    <property type="entry name" value="AAA_14"/>
</dbReference>
<dbReference type="RefSeq" id="WP_249287350.1">
    <property type="nucleotide sequence ID" value="NZ_JACRWC010000104.1"/>
</dbReference>
<dbReference type="PANTHER" id="PTHR33295">
    <property type="entry name" value="ATPASE"/>
    <property type="match status" value="1"/>
</dbReference>
<evidence type="ECO:0000313" key="4">
    <source>
        <dbReference type="Proteomes" id="UP000644115"/>
    </source>
</evidence>
<dbReference type="SUPFAM" id="SSF52540">
    <property type="entry name" value="P-loop containing nucleoside triphosphate hydrolases"/>
    <property type="match status" value="1"/>
</dbReference>
<sequence>MLKRKIEQTLLEWKNTANRKPLIVKGCRQCGKTFSVLDFAHKNYKNVVYLNFFENPDYASVFAGSLEVDNIVMMLTALLGSTAVFEAGETVLVLDEIQDCPEARTALKFFRIDGRYDVIGTGSLLGVKGYGKEPKSIPVGSETVVDMYPLDFEEFLWANGITDGIIDMLKKNMDTESPVPEALHNRMRQLLLQYTVVGGMPDAVQTFVDTKRMDEVLQIQRDIIRSYEDDMVKYAERKDKSKIKECFQSIPKQLSKENKKFQYSVVKKGSTASRYAGSLQWIEDAGIISRCYNLSITELPLDGNAKKDCFKVYMCDCGLFISMLEDGTQYDILQGNLYGYKGAIFENLIADIFNKMGRKLYYFHKDSGLEVDFLIRYHGECVPVEVKAHTGNTKSTKTILRHPEKYHVHQAIKLGDYNLGRNGQILTLPLYMAFLLKSF</sequence>
<evidence type="ECO:0000259" key="2">
    <source>
        <dbReference type="Pfam" id="PF13635"/>
    </source>
</evidence>
<name>A0A923SMA9_9FIRM</name>
<accession>A0A923SMA9</accession>
<organism evidence="3 4">
    <name type="scientific">Lentihominibacter faecis</name>
    <dbReference type="NCBI Taxonomy" id="2764712"/>
    <lineage>
        <taxon>Bacteria</taxon>
        <taxon>Bacillati</taxon>
        <taxon>Bacillota</taxon>
        <taxon>Clostridia</taxon>
        <taxon>Peptostreptococcales</taxon>
        <taxon>Anaerovoracaceae</taxon>
        <taxon>Lentihominibacter</taxon>
    </lineage>
</organism>
<dbReference type="Pfam" id="PF13173">
    <property type="entry name" value="AAA_14"/>
    <property type="match status" value="1"/>
</dbReference>
<proteinExistence type="predicted"/>
<dbReference type="InterPro" id="IPR027417">
    <property type="entry name" value="P-loop_NTPase"/>
</dbReference>
<evidence type="ECO:0000313" key="3">
    <source>
        <dbReference type="EMBL" id="MBC5999992.1"/>
    </source>
</evidence>
<feature type="domain" description="DUF4143" evidence="2">
    <location>
        <begin position="228"/>
        <end position="388"/>
    </location>
</feature>
<reference evidence="3" key="1">
    <citation type="submission" date="2020-08" db="EMBL/GenBank/DDBJ databases">
        <authorList>
            <person name="Liu C."/>
            <person name="Sun Q."/>
        </authorList>
    </citation>
    <scope>NUCLEOTIDE SEQUENCE</scope>
    <source>
        <strain evidence="3">BX16</strain>
    </source>
</reference>
<dbReference type="AlphaFoldDB" id="A0A923SMA9"/>
<evidence type="ECO:0000259" key="1">
    <source>
        <dbReference type="Pfam" id="PF13173"/>
    </source>
</evidence>
<dbReference type="InterPro" id="IPR011335">
    <property type="entry name" value="Restrct_endonuc-II-like"/>
</dbReference>
<dbReference type="Proteomes" id="UP000644115">
    <property type="component" value="Unassembled WGS sequence"/>
</dbReference>
<keyword evidence="4" id="KW-1185">Reference proteome</keyword>
<keyword evidence="3" id="KW-0547">Nucleotide-binding</keyword>
<dbReference type="GO" id="GO:0005524">
    <property type="term" value="F:ATP binding"/>
    <property type="evidence" value="ECO:0007669"/>
    <property type="project" value="UniProtKB-KW"/>
</dbReference>
<dbReference type="EMBL" id="JACRWC010000104">
    <property type="protein sequence ID" value="MBC5999992.1"/>
    <property type="molecule type" value="Genomic_DNA"/>
</dbReference>
<comment type="caution">
    <text evidence="3">The sequence shown here is derived from an EMBL/GenBank/DDBJ whole genome shotgun (WGS) entry which is preliminary data.</text>
</comment>
<keyword evidence="3" id="KW-0067">ATP-binding</keyword>
<feature type="domain" description="AAA" evidence="1">
    <location>
        <begin position="18"/>
        <end position="156"/>
    </location>
</feature>
<protein>
    <submittedName>
        <fullName evidence="3">ATP-binding protein</fullName>
    </submittedName>
</protein>